<evidence type="ECO:0000256" key="5">
    <source>
        <dbReference type="ARBA" id="ARBA00023136"/>
    </source>
</evidence>
<name>A0A5N6IYH5_9EURO</name>
<evidence type="ECO:0000256" key="1">
    <source>
        <dbReference type="ARBA" id="ARBA00004141"/>
    </source>
</evidence>
<feature type="transmembrane region" description="Helical" evidence="6">
    <location>
        <begin position="160"/>
        <end position="181"/>
    </location>
</feature>
<keyword evidence="3 6" id="KW-0812">Transmembrane</keyword>
<dbReference type="GO" id="GO:0015179">
    <property type="term" value="F:L-amino acid transmembrane transporter activity"/>
    <property type="evidence" value="ECO:0007669"/>
    <property type="project" value="TreeGrafter"/>
</dbReference>
<evidence type="ECO:0000256" key="4">
    <source>
        <dbReference type="ARBA" id="ARBA00022989"/>
    </source>
</evidence>
<dbReference type="AlphaFoldDB" id="A0A5N6IYH5"/>
<feature type="transmembrane region" description="Helical" evidence="6">
    <location>
        <begin position="415"/>
        <end position="441"/>
    </location>
</feature>
<sequence>MMNWIYGAPSLTLTISHSLNIMLQKPKIESVSEQIDPTHPAHGIVGTVVETDAVFGNVTEDGPNYRNIGLGVLSMPLVFGTLGLIPGNILLLTIAGITTWSNYMIGIFKLRHPEVYGIDDVGRMFFGQIGCELFGAAYALFYTVAAGSAMLSISTALNALSSHAVCTAAFVAVAAVIGFAFGSIRTLDRIGVLAWIGAISIIIAGKYLDRPSAAPSTGIWKSDYKIVNNPSFTDAVSAVSTLVFTYAGTPAFFNIAAEMRQPLLYTRSLAVCQTTVTMVYVIVGTIIYYYCGSYVASPALGSAGVTIKKVAYGISLPGLMVSCVLFVHLPAKHAFVRILRGSNHLAANSVIHWVTWLGSTSSVALIAYIVASAIPVFSGLVSLIGALLGTFLTFHPYAGMWLYDNCKNRERTLSWYSMVGWCIFIFVAGTFLTIVGTYGSIVSIIDSYTQSGGTSAWSCADNSNST</sequence>
<evidence type="ECO:0000256" key="3">
    <source>
        <dbReference type="ARBA" id="ARBA00022692"/>
    </source>
</evidence>
<dbReference type="EMBL" id="ML732813">
    <property type="protein sequence ID" value="KAB8271702.1"/>
    <property type="molecule type" value="Genomic_DNA"/>
</dbReference>
<proteinExistence type="inferred from homology"/>
<keyword evidence="9" id="KW-1185">Reference proteome</keyword>
<feature type="transmembrane region" description="Helical" evidence="6">
    <location>
        <begin position="310"/>
        <end position="329"/>
    </location>
</feature>
<accession>A0A5N6IYH5</accession>
<feature type="transmembrane region" description="Helical" evidence="6">
    <location>
        <begin position="77"/>
        <end position="101"/>
    </location>
</feature>
<evidence type="ECO:0000256" key="6">
    <source>
        <dbReference type="SAM" id="Phobius"/>
    </source>
</evidence>
<feature type="transmembrane region" description="Helical" evidence="6">
    <location>
        <begin position="190"/>
        <end position="208"/>
    </location>
</feature>
<feature type="transmembrane region" description="Helical" evidence="6">
    <location>
        <begin position="380"/>
        <end position="403"/>
    </location>
</feature>
<gene>
    <name evidence="8" type="ORF">BDV30DRAFT_249917</name>
</gene>
<dbReference type="Pfam" id="PF01490">
    <property type="entry name" value="Aa_trans"/>
    <property type="match status" value="1"/>
</dbReference>
<feature type="domain" description="Amino acid transporter transmembrane" evidence="7">
    <location>
        <begin position="68"/>
        <end position="441"/>
    </location>
</feature>
<organism evidence="8 9">
    <name type="scientific">Aspergillus minisclerotigenes</name>
    <dbReference type="NCBI Taxonomy" id="656917"/>
    <lineage>
        <taxon>Eukaryota</taxon>
        <taxon>Fungi</taxon>
        <taxon>Dikarya</taxon>
        <taxon>Ascomycota</taxon>
        <taxon>Pezizomycotina</taxon>
        <taxon>Eurotiomycetes</taxon>
        <taxon>Eurotiomycetidae</taxon>
        <taxon>Eurotiales</taxon>
        <taxon>Aspergillaceae</taxon>
        <taxon>Aspergillus</taxon>
        <taxon>Aspergillus subgen. Circumdati</taxon>
    </lineage>
</organism>
<dbReference type="Proteomes" id="UP000326289">
    <property type="component" value="Unassembled WGS sequence"/>
</dbReference>
<evidence type="ECO:0000313" key="9">
    <source>
        <dbReference type="Proteomes" id="UP000326289"/>
    </source>
</evidence>
<keyword evidence="5 6" id="KW-0472">Membrane</keyword>
<feature type="transmembrane region" description="Helical" evidence="6">
    <location>
        <begin position="350"/>
        <end position="374"/>
    </location>
</feature>
<dbReference type="PANTHER" id="PTHR22950">
    <property type="entry name" value="AMINO ACID TRANSPORTER"/>
    <property type="match status" value="1"/>
</dbReference>
<evidence type="ECO:0000313" key="8">
    <source>
        <dbReference type="EMBL" id="KAB8271702.1"/>
    </source>
</evidence>
<comment type="similarity">
    <text evidence="2">Belongs to the amino acid/polyamine transporter 2 family.</text>
</comment>
<dbReference type="GO" id="GO:0016020">
    <property type="term" value="C:membrane"/>
    <property type="evidence" value="ECO:0007669"/>
    <property type="project" value="UniProtKB-SubCell"/>
</dbReference>
<protein>
    <submittedName>
        <fullName evidence="8">Transmembrane amino acid transporter protein-domain-containing protein</fullName>
    </submittedName>
</protein>
<feature type="transmembrane region" description="Helical" evidence="6">
    <location>
        <begin position="133"/>
        <end position="154"/>
    </location>
</feature>
<feature type="transmembrane region" description="Helical" evidence="6">
    <location>
        <begin position="235"/>
        <end position="257"/>
    </location>
</feature>
<comment type="subcellular location">
    <subcellularLocation>
        <location evidence="1">Membrane</location>
        <topology evidence="1">Multi-pass membrane protein</topology>
    </subcellularLocation>
</comment>
<keyword evidence="4 6" id="KW-1133">Transmembrane helix</keyword>
<dbReference type="PANTHER" id="PTHR22950:SF683">
    <property type="entry name" value="AMINO ACID TRANSPORTER (EUROFUNG)"/>
    <property type="match status" value="1"/>
</dbReference>
<evidence type="ECO:0000259" key="7">
    <source>
        <dbReference type="Pfam" id="PF01490"/>
    </source>
</evidence>
<evidence type="ECO:0000256" key="2">
    <source>
        <dbReference type="ARBA" id="ARBA00008066"/>
    </source>
</evidence>
<dbReference type="InterPro" id="IPR013057">
    <property type="entry name" value="AA_transpt_TM"/>
</dbReference>
<feature type="transmembrane region" description="Helical" evidence="6">
    <location>
        <begin position="269"/>
        <end position="290"/>
    </location>
</feature>
<reference evidence="8 9" key="1">
    <citation type="submission" date="2019-04" db="EMBL/GenBank/DDBJ databases">
        <title>Fungal friends and foes A comparative genomics study of 23 Aspergillus species from section Flavi.</title>
        <authorList>
            <consortium name="DOE Joint Genome Institute"/>
            <person name="Kjaerbolling I."/>
            <person name="Vesth T.C."/>
            <person name="Frisvad J.C."/>
            <person name="Nybo J.L."/>
            <person name="Theobald S."/>
            <person name="Kildgaard S."/>
            <person name="Petersen T.I."/>
            <person name="Kuo A."/>
            <person name="Sato A."/>
            <person name="Lyhne E.K."/>
            <person name="Kogle M.E."/>
            <person name="Wiebenga A."/>
            <person name="Kun R.S."/>
            <person name="Lubbers R.J."/>
            <person name="Makela M.R."/>
            <person name="Barry K."/>
            <person name="Chovatia M."/>
            <person name="Clum A."/>
            <person name="Daum C."/>
            <person name="Haridas S."/>
            <person name="He G."/>
            <person name="LaButti K."/>
            <person name="Lipzen A."/>
            <person name="Mondo S."/>
            <person name="Pangilinan J."/>
            <person name="Riley R."/>
            <person name="Salamov A."/>
            <person name="Simmons B.A."/>
            <person name="Magnuson J.K."/>
            <person name="Henrissat B."/>
            <person name="Mortensen U.H."/>
            <person name="Larsen T.O."/>
            <person name="De vries R.P."/>
            <person name="Grigoriev I.V."/>
            <person name="Machida M."/>
            <person name="Baker S.E."/>
            <person name="Andersen M.R."/>
        </authorList>
    </citation>
    <scope>NUCLEOTIDE SEQUENCE [LARGE SCALE GENOMIC DNA]</scope>
    <source>
        <strain evidence="8 9">CBS 117635</strain>
    </source>
</reference>